<dbReference type="STRING" id="1453999.AW06_004033"/>
<organism evidence="1 2">
    <name type="scientific">Candidatus Accumulibacter cognatus</name>
    <dbReference type="NCBI Taxonomy" id="2954383"/>
    <lineage>
        <taxon>Bacteria</taxon>
        <taxon>Pseudomonadati</taxon>
        <taxon>Pseudomonadota</taxon>
        <taxon>Betaproteobacteria</taxon>
        <taxon>Candidatus Accumulibacter</taxon>
    </lineage>
</organism>
<evidence type="ECO:0000313" key="1">
    <source>
        <dbReference type="EMBL" id="KFB74977.1"/>
    </source>
</evidence>
<dbReference type="EMBL" id="JDST02000111">
    <property type="protein sequence ID" value="KFB74977.1"/>
    <property type="molecule type" value="Genomic_DNA"/>
</dbReference>
<comment type="caution">
    <text evidence="1">The sequence shown here is derived from an EMBL/GenBank/DDBJ whole genome shotgun (WGS) entry which is preliminary data.</text>
</comment>
<gene>
    <name evidence="1" type="ORF">AW06_004033</name>
</gene>
<proteinExistence type="predicted"/>
<sequence>MYSTHGGRHSATTTHCHRQGRHLRSGQRLVVEPSVQVSLFEAGLSFGGHTNTVDIPLRDRTHSVDTGFLVFNEKTYPNMITLFALLGVDGVETERCFPVGL</sequence>
<protein>
    <submittedName>
        <fullName evidence="1">Uncharacterized protein</fullName>
    </submittedName>
</protein>
<reference evidence="1" key="1">
    <citation type="submission" date="2014-02" db="EMBL/GenBank/DDBJ databases">
        <title>Expanding our view of genomic diversity in Candidatus Accumulibacter clades.</title>
        <authorList>
            <person name="Skennerton C.T."/>
            <person name="Barr J.J."/>
            <person name="Slater F.R."/>
            <person name="Bond P.L."/>
            <person name="Tyson G.W."/>
        </authorList>
    </citation>
    <scope>NUCLEOTIDE SEQUENCE [LARGE SCALE GENOMIC DNA]</scope>
</reference>
<accession>A0A080M140</accession>
<name>A0A080M140_9PROT</name>
<dbReference type="AlphaFoldDB" id="A0A080M140"/>
<keyword evidence="2" id="KW-1185">Reference proteome</keyword>
<evidence type="ECO:0000313" key="2">
    <source>
        <dbReference type="Proteomes" id="UP000021315"/>
    </source>
</evidence>
<dbReference type="Proteomes" id="UP000021315">
    <property type="component" value="Unassembled WGS sequence"/>
</dbReference>